<dbReference type="RefSeq" id="WP_192909682.1">
    <property type="nucleotide sequence ID" value="NZ_BJFL01000028.1"/>
</dbReference>
<dbReference type="PANTHER" id="PTHR43201">
    <property type="entry name" value="ACYL-COA SYNTHETASE"/>
    <property type="match status" value="1"/>
</dbReference>
<dbReference type="Pfam" id="PF00501">
    <property type="entry name" value="AMP-binding"/>
    <property type="match status" value="1"/>
</dbReference>
<dbReference type="InterPro" id="IPR020845">
    <property type="entry name" value="AMP-binding_CS"/>
</dbReference>
<evidence type="ECO:0000256" key="1">
    <source>
        <dbReference type="ARBA" id="ARBA00006432"/>
    </source>
</evidence>
<keyword evidence="7" id="KW-1185">Reference proteome</keyword>
<evidence type="ECO:0000259" key="4">
    <source>
        <dbReference type="Pfam" id="PF00501"/>
    </source>
</evidence>
<evidence type="ECO:0000259" key="5">
    <source>
        <dbReference type="Pfam" id="PF13193"/>
    </source>
</evidence>
<feature type="domain" description="AMP-dependent synthetase/ligase" evidence="4">
    <location>
        <begin position="23"/>
        <end position="372"/>
    </location>
</feature>
<keyword evidence="2" id="KW-0436">Ligase</keyword>
<dbReference type="GO" id="GO:0006631">
    <property type="term" value="P:fatty acid metabolic process"/>
    <property type="evidence" value="ECO:0007669"/>
    <property type="project" value="TreeGrafter"/>
</dbReference>
<dbReference type="InterPro" id="IPR042099">
    <property type="entry name" value="ANL_N_sf"/>
</dbReference>
<evidence type="ECO:0000313" key="7">
    <source>
        <dbReference type="Proteomes" id="UP000298860"/>
    </source>
</evidence>
<dbReference type="Proteomes" id="UP000298860">
    <property type="component" value="Unassembled WGS sequence"/>
</dbReference>
<reference evidence="7" key="1">
    <citation type="submission" date="2019-04" db="EMBL/GenBank/DDBJ databases">
        <title>Draft genome sequence of Pseudonocardiaceae bacterium SL3-2-4.</title>
        <authorList>
            <person name="Ningsih F."/>
            <person name="Yokota A."/>
            <person name="Sakai Y."/>
            <person name="Nanatani K."/>
            <person name="Yabe S."/>
            <person name="Oetari A."/>
            <person name="Sjamsuridzal W."/>
        </authorList>
    </citation>
    <scope>NUCLEOTIDE SEQUENCE [LARGE SCALE GENOMIC DNA]</scope>
    <source>
        <strain evidence="7">SL3-2-4</strain>
    </source>
</reference>
<protein>
    <submittedName>
        <fullName evidence="6">Uncharacterized protein</fullName>
    </submittedName>
</protein>
<comment type="similarity">
    <text evidence="1">Belongs to the ATP-dependent AMP-binding enzyme family.</text>
</comment>
<dbReference type="Gene3D" id="3.30.300.30">
    <property type="match status" value="1"/>
</dbReference>
<feature type="domain" description="AMP-binding enzyme C-terminal" evidence="5">
    <location>
        <begin position="425"/>
        <end position="509"/>
    </location>
</feature>
<dbReference type="GO" id="GO:0031956">
    <property type="term" value="F:medium-chain fatty acid-CoA ligase activity"/>
    <property type="evidence" value="ECO:0007669"/>
    <property type="project" value="TreeGrafter"/>
</dbReference>
<evidence type="ECO:0000256" key="3">
    <source>
        <dbReference type="SAM" id="MobiDB-lite"/>
    </source>
</evidence>
<dbReference type="PROSITE" id="PS00455">
    <property type="entry name" value="AMP_BINDING"/>
    <property type="match status" value="1"/>
</dbReference>
<evidence type="ECO:0000313" key="6">
    <source>
        <dbReference type="EMBL" id="GDY32775.1"/>
    </source>
</evidence>
<proteinExistence type="inferred from homology"/>
<dbReference type="Pfam" id="PF13193">
    <property type="entry name" value="AMP-binding_C"/>
    <property type="match status" value="1"/>
</dbReference>
<feature type="region of interest" description="Disordered" evidence="3">
    <location>
        <begin position="505"/>
        <end position="526"/>
    </location>
</feature>
<dbReference type="AlphaFoldDB" id="A0A4D4J7K4"/>
<accession>A0A4D4J7K4</accession>
<evidence type="ECO:0000256" key="2">
    <source>
        <dbReference type="ARBA" id="ARBA00022598"/>
    </source>
</evidence>
<dbReference type="InterPro" id="IPR025110">
    <property type="entry name" value="AMP-bd_C"/>
</dbReference>
<dbReference type="InterPro" id="IPR000873">
    <property type="entry name" value="AMP-dep_synth/lig_dom"/>
</dbReference>
<dbReference type="InterPro" id="IPR045851">
    <property type="entry name" value="AMP-bd_C_sf"/>
</dbReference>
<comment type="caution">
    <text evidence="6">The sequence shown here is derived from an EMBL/GenBank/DDBJ whole genome shotgun (WGS) entry which is preliminary data.</text>
</comment>
<dbReference type="Gene3D" id="3.40.50.12780">
    <property type="entry name" value="N-terminal domain of ligase-like"/>
    <property type="match status" value="1"/>
</dbReference>
<dbReference type="PANTHER" id="PTHR43201:SF5">
    <property type="entry name" value="MEDIUM-CHAIN ACYL-COA LIGASE ACSF2, MITOCHONDRIAL"/>
    <property type="match status" value="1"/>
</dbReference>
<dbReference type="SUPFAM" id="SSF56801">
    <property type="entry name" value="Acetyl-CoA synthetase-like"/>
    <property type="match status" value="1"/>
</dbReference>
<sequence>MLHVDDPGASFRIALSGRSAGSHDATTLTYRELTAAAAGVAADLAALGVAPGDRVALVAPYGPHWVATFLGVLSAGAVAVPLDPNLAAPDLAHRLQELRAVVVLFGAGTGDRVNEAALVAGATARPVGTAAAEPPAEPLAVPRRPEHPAVVVYTSGSTGTAKPVTMSWANLVYQVEAVTQRVVAPDAVLVSVLPAHHSFELVIGCLCPLYVGARIHYPGSMLPADIVAAIAEQRATGLVVVPLLLAALRRRIEADLAAATRASRAWVAAVGRLPMPLRRLGLPSLHARFGGRLRHFFVGGAPLDPDLARYFERLGFQVCQGYGMTEASPVIAVNSLRDNRTGSVGRPLPGTEVRTVHGEILVRGPGVTPGYWGRPDLTARAVDGDGWLSTGDRGHLDEDGYLFVTGRVKNLVVLPSGEKVQPEDVERVLDRSPMVGACCVVGLPAPHGEELVAVVAPSDTTRADLPDPVERDAALTREVRRLTAELAPHQRPGRIVVRSHDLPRTASAKVSRPRVRELLESGGGTA</sequence>
<gene>
    <name evidence="6" type="ORF">GTS_44080</name>
</gene>
<name>A0A4D4J7K4_9PSEU</name>
<dbReference type="EMBL" id="BJFL01000028">
    <property type="protein sequence ID" value="GDY32775.1"/>
    <property type="molecule type" value="Genomic_DNA"/>
</dbReference>
<organism evidence="6 7">
    <name type="scientific">Gandjariella thermophila</name>
    <dbReference type="NCBI Taxonomy" id="1931992"/>
    <lineage>
        <taxon>Bacteria</taxon>
        <taxon>Bacillati</taxon>
        <taxon>Actinomycetota</taxon>
        <taxon>Actinomycetes</taxon>
        <taxon>Pseudonocardiales</taxon>
        <taxon>Pseudonocardiaceae</taxon>
        <taxon>Gandjariella</taxon>
    </lineage>
</organism>